<evidence type="ECO:0000259" key="5">
    <source>
        <dbReference type="PROSITE" id="PS51935"/>
    </source>
</evidence>
<reference evidence="7" key="1">
    <citation type="journal article" date="2019" name="Int. J. Syst. Evol. Microbiol.">
        <title>The Global Catalogue of Microorganisms (GCM) 10K type strain sequencing project: providing services to taxonomists for standard genome sequencing and annotation.</title>
        <authorList>
            <consortium name="The Broad Institute Genomics Platform"/>
            <consortium name="The Broad Institute Genome Sequencing Center for Infectious Disease"/>
            <person name="Wu L."/>
            <person name="Ma J."/>
        </authorList>
    </citation>
    <scope>NUCLEOTIDE SEQUENCE [LARGE SCALE GENOMIC DNA]</scope>
    <source>
        <strain evidence="7">CGMCC 1.12922</strain>
    </source>
</reference>
<dbReference type="PANTHER" id="PTHR47053">
    <property type="entry name" value="MUREIN DD-ENDOPEPTIDASE MEPH-RELATED"/>
    <property type="match status" value="1"/>
</dbReference>
<dbReference type="InterPro" id="IPR051202">
    <property type="entry name" value="Peptidase_C40"/>
</dbReference>
<gene>
    <name evidence="6" type="ORF">GCM10011358_04710</name>
</gene>
<evidence type="ECO:0000256" key="1">
    <source>
        <dbReference type="ARBA" id="ARBA00007074"/>
    </source>
</evidence>
<comment type="caution">
    <text evidence="6">The sequence shown here is derived from an EMBL/GenBank/DDBJ whole genome shotgun (WGS) entry which is preliminary data.</text>
</comment>
<dbReference type="InterPro" id="IPR041382">
    <property type="entry name" value="SH3_16"/>
</dbReference>
<organism evidence="6 7">
    <name type="scientific">Sinisalibacter lacisalsi</name>
    <dbReference type="NCBI Taxonomy" id="1526570"/>
    <lineage>
        <taxon>Bacteria</taxon>
        <taxon>Pseudomonadati</taxon>
        <taxon>Pseudomonadota</taxon>
        <taxon>Alphaproteobacteria</taxon>
        <taxon>Rhodobacterales</taxon>
        <taxon>Roseobacteraceae</taxon>
        <taxon>Sinisalibacter</taxon>
    </lineage>
</organism>
<dbReference type="Gene3D" id="3.90.1720.10">
    <property type="entry name" value="endopeptidase domain like (from Nostoc punctiforme)"/>
    <property type="match status" value="1"/>
</dbReference>
<dbReference type="PANTHER" id="PTHR47053:SF1">
    <property type="entry name" value="MUREIN DD-ENDOPEPTIDASE MEPH-RELATED"/>
    <property type="match status" value="1"/>
</dbReference>
<dbReference type="RefSeq" id="WP_188525999.1">
    <property type="nucleotide sequence ID" value="NZ_BMGI01000001.1"/>
</dbReference>
<dbReference type="PROSITE" id="PS51935">
    <property type="entry name" value="NLPC_P60"/>
    <property type="match status" value="1"/>
</dbReference>
<keyword evidence="7" id="KW-1185">Reference proteome</keyword>
<dbReference type="InterPro" id="IPR038765">
    <property type="entry name" value="Papain-like_cys_pep_sf"/>
</dbReference>
<dbReference type="EMBL" id="BMGI01000001">
    <property type="protein sequence ID" value="GGD23274.1"/>
    <property type="molecule type" value="Genomic_DNA"/>
</dbReference>
<feature type="domain" description="NlpC/P60" evidence="5">
    <location>
        <begin position="171"/>
        <end position="292"/>
    </location>
</feature>
<comment type="similarity">
    <text evidence="1">Belongs to the peptidase C40 family.</text>
</comment>
<name>A0ABQ1QCQ6_9RHOB</name>
<proteinExistence type="inferred from homology"/>
<keyword evidence="4" id="KW-0788">Thiol protease</keyword>
<dbReference type="InterPro" id="IPR000064">
    <property type="entry name" value="NLP_P60_dom"/>
</dbReference>
<sequence>MTDRRLTPANGRVAHVSLRGEVAAERYTEGERRRVCRPVAAIRDDRRPRARLRELILHEVFVVLEERDGWAFGFAARDGYVGHVRADDLGPELWQTTHVVTARQSYLVEEPVLKTDAEISAISFGTRLSVMTTHEDGRWGEVAVLRAPGEEEGHKRTSTMYVPMAHLAPVNARDADPVTVAERFLGTPYLWGGNSGFGIDCSGLVQAALMACGVDCPGDSDMQAALGDEAEGAPERGDLLFWKGHVAIVVGADRLIHANAHHMAVAHEGIEAARRRIEAQGEGAVIAHRRIARPPERATSLTPPRG</sequence>
<evidence type="ECO:0000313" key="6">
    <source>
        <dbReference type="EMBL" id="GGD23274.1"/>
    </source>
</evidence>
<accession>A0ABQ1QCQ6</accession>
<evidence type="ECO:0000256" key="3">
    <source>
        <dbReference type="ARBA" id="ARBA00022801"/>
    </source>
</evidence>
<keyword evidence="2" id="KW-0645">Protease</keyword>
<evidence type="ECO:0000313" key="7">
    <source>
        <dbReference type="Proteomes" id="UP000617355"/>
    </source>
</evidence>
<dbReference type="SUPFAM" id="SSF54001">
    <property type="entry name" value="Cysteine proteinases"/>
    <property type="match status" value="1"/>
</dbReference>
<keyword evidence="3" id="KW-0378">Hydrolase</keyword>
<protein>
    <recommendedName>
        <fullName evidence="5">NlpC/P60 domain-containing protein</fullName>
    </recommendedName>
</protein>
<dbReference type="Pfam" id="PF18348">
    <property type="entry name" value="SH3_16"/>
    <property type="match status" value="1"/>
</dbReference>
<dbReference type="Pfam" id="PF00877">
    <property type="entry name" value="NLPC_P60"/>
    <property type="match status" value="1"/>
</dbReference>
<evidence type="ECO:0000256" key="2">
    <source>
        <dbReference type="ARBA" id="ARBA00022670"/>
    </source>
</evidence>
<evidence type="ECO:0000256" key="4">
    <source>
        <dbReference type="ARBA" id="ARBA00022807"/>
    </source>
</evidence>
<dbReference type="Proteomes" id="UP000617355">
    <property type="component" value="Unassembled WGS sequence"/>
</dbReference>